<dbReference type="EMBL" id="BPLR01018587">
    <property type="protein sequence ID" value="GIZ00799.1"/>
    <property type="molecule type" value="Genomic_DNA"/>
</dbReference>
<gene>
    <name evidence="2" type="ORF">CEXT_803961</name>
</gene>
<name>A0AAV4Y1R6_CAEEX</name>
<proteinExistence type="predicted"/>
<comment type="caution">
    <text evidence="2">The sequence shown here is derived from an EMBL/GenBank/DDBJ whole genome shotgun (WGS) entry which is preliminary data.</text>
</comment>
<evidence type="ECO:0000313" key="2">
    <source>
        <dbReference type="EMBL" id="GIZ00799.1"/>
    </source>
</evidence>
<reference evidence="2 3" key="1">
    <citation type="submission" date="2021-06" db="EMBL/GenBank/DDBJ databases">
        <title>Caerostris extrusa draft genome.</title>
        <authorList>
            <person name="Kono N."/>
            <person name="Arakawa K."/>
        </authorList>
    </citation>
    <scope>NUCLEOTIDE SEQUENCE [LARGE SCALE GENOMIC DNA]</scope>
</reference>
<feature type="region of interest" description="Disordered" evidence="1">
    <location>
        <begin position="16"/>
        <end position="39"/>
    </location>
</feature>
<dbReference type="Proteomes" id="UP001054945">
    <property type="component" value="Unassembled WGS sequence"/>
</dbReference>
<protein>
    <submittedName>
        <fullName evidence="2">Uncharacterized protein</fullName>
    </submittedName>
</protein>
<dbReference type="AlphaFoldDB" id="A0AAV4Y1R6"/>
<organism evidence="2 3">
    <name type="scientific">Caerostris extrusa</name>
    <name type="common">Bark spider</name>
    <name type="synonym">Caerostris bankana</name>
    <dbReference type="NCBI Taxonomy" id="172846"/>
    <lineage>
        <taxon>Eukaryota</taxon>
        <taxon>Metazoa</taxon>
        <taxon>Ecdysozoa</taxon>
        <taxon>Arthropoda</taxon>
        <taxon>Chelicerata</taxon>
        <taxon>Arachnida</taxon>
        <taxon>Araneae</taxon>
        <taxon>Araneomorphae</taxon>
        <taxon>Entelegynae</taxon>
        <taxon>Araneoidea</taxon>
        <taxon>Araneidae</taxon>
        <taxon>Caerostris</taxon>
    </lineage>
</organism>
<keyword evidence="3" id="KW-1185">Reference proteome</keyword>
<accession>A0AAV4Y1R6</accession>
<sequence length="90" mass="10083">MGRIVAKKLPILKPQGWPALKPQGSNETHPCRTKVKKHPPVRPLIQFPQPFMTPFITEPASVSADNLYNTCCITRFDRSVAWHAGCNTQS</sequence>
<evidence type="ECO:0000313" key="3">
    <source>
        <dbReference type="Proteomes" id="UP001054945"/>
    </source>
</evidence>
<evidence type="ECO:0000256" key="1">
    <source>
        <dbReference type="SAM" id="MobiDB-lite"/>
    </source>
</evidence>